<sequence length="667" mass="77272">MTRKILNGLKRLNSLNRLFVFLFTCMIAQSSYSQQKMTIKEMEDSMALGNLNVQVDLAIEYISGERVEVDYTKAYSMIRDAAEKGNRYGQLMLGVCYEAGISVEKNQDESFRWFMRSAEQGNISAMERVGQAYEYGYGVAADLKKAVAYYQKSAEGGYPVAQLNMGILYEHGHGVEQDIKKAFEWVSLAAQQHEGARFILAKYYFNGWGTEQNKAEALRLLNSLKDNKELGEAASYYSDIIERGDTMQTYEFQFRWIPRILFDWKKGEYDDTMLTDITEWKLYLGGMFISHYEWDWAEVSAQVYPQPNDIDIIVYRMPEPQRPPLCKYAAAVIDRKQRTVQYFTLELSIDVSGRSSDKPWMFCGVSSDMSHLNFGWFKDTVTEHNFVEYVKKYVEKEKKTERADQKKKDKKKKKIKRPEAEIIQATNDSICAEGYNLYIAETINWMSTDSVLAHYSRDDLGENLIWQPTDSTWSATFFDKDIKNCVFELKYNHVNRTNTISYEKRPITETERAQARIKNIMIKNAFENYGGEIKYNEKCGNPNFDFVRINDNLIRLYILQGTVQPNTIPFGNDYSIDFDNNGNALCFRKYHNSLIAIKTVDVEGQQIKSVVHSHLRDNPYITPTDVCNFLLYRGGLKENHILSTALDGYIIYHAEDNSTEFVPMDEM</sequence>
<evidence type="ECO:0000313" key="1">
    <source>
        <dbReference type="EMBL" id="SEV98036.1"/>
    </source>
</evidence>
<reference evidence="1 2" key="1">
    <citation type="submission" date="2016-10" db="EMBL/GenBank/DDBJ databases">
        <authorList>
            <person name="de Groot N.N."/>
        </authorList>
    </citation>
    <scope>NUCLEOTIDE SEQUENCE [LARGE SCALE GENOMIC DNA]</scope>
    <source>
        <strain evidence="1 2">TC2-24</strain>
    </source>
</reference>
<proteinExistence type="predicted"/>
<accession>A0A1I0NAT6</accession>
<dbReference type="PANTHER" id="PTHR11102:SF160">
    <property type="entry name" value="ERAD-ASSOCIATED E3 UBIQUITIN-PROTEIN LIGASE COMPONENT HRD3"/>
    <property type="match status" value="1"/>
</dbReference>
<dbReference type="EMBL" id="FOIQ01000002">
    <property type="protein sequence ID" value="SEV98036.1"/>
    <property type="molecule type" value="Genomic_DNA"/>
</dbReference>
<gene>
    <name evidence="1" type="ORF">SAMN04487850_1078</name>
</gene>
<dbReference type="SMART" id="SM00671">
    <property type="entry name" value="SEL1"/>
    <property type="match status" value="5"/>
</dbReference>
<protein>
    <submittedName>
        <fullName evidence="1">TPR repeat</fullName>
    </submittedName>
</protein>
<dbReference type="AlphaFoldDB" id="A0A1I0NAT6"/>
<keyword evidence="2" id="KW-1185">Reference proteome</keyword>
<dbReference type="Pfam" id="PF08238">
    <property type="entry name" value="Sel1"/>
    <property type="match status" value="5"/>
</dbReference>
<dbReference type="InterPro" id="IPR006597">
    <property type="entry name" value="Sel1-like"/>
</dbReference>
<dbReference type="PANTHER" id="PTHR11102">
    <property type="entry name" value="SEL-1-LIKE PROTEIN"/>
    <property type="match status" value="1"/>
</dbReference>
<dbReference type="Gene3D" id="1.25.40.10">
    <property type="entry name" value="Tetratricopeptide repeat domain"/>
    <property type="match status" value="1"/>
</dbReference>
<name>A0A1I0NAT6_9BACT</name>
<dbReference type="SUPFAM" id="SSF81901">
    <property type="entry name" value="HCP-like"/>
    <property type="match status" value="1"/>
</dbReference>
<dbReference type="InterPro" id="IPR011990">
    <property type="entry name" value="TPR-like_helical_dom_sf"/>
</dbReference>
<organism evidence="1 2">
    <name type="scientific">Prevotella aff. ruminicola Tc2-24</name>
    <dbReference type="NCBI Taxonomy" id="81582"/>
    <lineage>
        <taxon>Bacteria</taxon>
        <taxon>Pseudomonadati</taxon>
        <taxon>Bacteroidota</taxon>
        <taxon>Bacteroidia</taxon>
        <taxon>Bacteroidales</taxon>
        <taxon>Prevotellaceae</taxon>
        <taxon>Prevotella</taxon>
    </lineage>
</organism>
<evidence type="ECO:0000313" key="2">
    <source>
        <dbReference type="Proteomes" id="UP000199373"/>
    </source>
</evidence>
<dbReference type="InterPro" id="IPR050767">
    <property type="entry name" value="Sel1_AlgK"/>
</dbReference>
<dbReference type="Proteomes" id="UP000199373">
    <property type="component" value="Unassembled WGS sequence"/>
</dbReference>